<accession>A0A381SFU5</accession>
<organism evidence="1">
    <name type="scientific">marine metagenome</name>
    <dbReference type="NCBI Taxonomy" id="408172"/>
    <lineage>
        <taxon>unclassified sequences</taxon>
        <taxon>metagenomes</taxon>
        <taxon>ecological metagenomes</taxon>
    </lineage>
</organism>
<dbReference type="Pfam" id="PF13618">
    <property type="entry name" value="Gluconate_2-dh3"/>
    <property type="match status" value="1"/>
</dbReference>
<gene>
    <name evidence="1" type="ORF">METZ01_LOCUS52907</name>
</gene>
<dbReference type="InterPro" id="IPR027056">
    <property type="entry name" value="Gluconate_2DH_su3"/>
</dbReference>
<evidence type="ECO:0000313" key="1">
    <source>
        <dbReference type="EMBL" id="SVA00053.1"/>
    </source>
</evidence>
<reference evidence="1" key="1">
    <citation type="submission" date="2018-05" db="EMBL/GenBank/DDBJ databases">
        <authorList>
            <person name="Lanie J.A."/>
            <person name="Ng W.-L."/>
            <person name="Kazmierczak K.M."/>
            <person name="Andrzejewski T.M."/>
            <person name="Davidsen T.M."/>
            <person name="Wayne K.J."/>
            <person name="Tettelin H."/>
            <person name="Glass J.I."/>
            <person name="Rusch D."/>
            <person name="Podicherti R."/>
            <person name="Tsui H.-C.T."/>
            <person name="Winkler M.E."/>
        </authorList>
    </citation>
    <scope>NUCLEOTIDE SEQUENCE</scope>
</reference>
<proteinExistence type="predicted"/>
<protein>
    <recommendedName>
        <fullName evidence="2">Gluconate 2-dehydrogenase subunit 3 family protein</fullName>
    </recommendedName>
</protein>
<name>A0A381SFU5_9ZZZZ</name>
<dbReference type="AlphaFoldDB" id="A0A381SFU5"/>
<evidence type="ECO:0008006" key="2">
    <source>
        <dbReference type="Google" id="ProtNLM"/>
    </source>
</evidence>
<dbReference type="EMBL" id="UINC01002763">
    <property type="protein sequence ID" value="SVA00053.1"/>
    <property type="molecule type" value="Genomic_DNA"/>
</dbReference>
<sequence length="143" mass="15926">MKTLSKNNVDILGEIVDLLIPTKENLPSPSKIDVVEHIGDALSNTPKIKRIFVEGLSDINNKKFLSLPKSEQITLLKKYETSNGAFFSQLLRHTYNAYYTNPIVVAGIGMTGSPPQPMGYTLEKGNLTLLDKVIKKGQIWRNP</sequence>